<evidence type="ECO:0000256" key="1">
    <source>
        <dbReference type="SAM" id="Phobius"/>
    </source>
</evidence>
<name>A0AAQ4CSY7_9CREN</name>
<feature type="domain" description="DUF2070" evidence="2">
    <location>
        <begin position="8"/>
        <end position="521"/>
    </location>
</feature>
<gene>
    <name evidence="3" type="ORF">SACC_19350</name>
</gene>
<feature type="transmembrane region" description="Helical" evidence="1">
    <location>
        <begin position="133"/>
        <end position="150"/>
    </location>
</feature>
<dbReference type="InterPro" id="IPR019204">
    <property type="entry name" value="DUF2070_membrane"/>
</dbReference>
<dbReference type="Proteomes" id="UP001319921">
    <property type="component" value="Chromosome"/>
</dbReference>
<feature type="transmembrane region" description="Helical" evidence="1">
    <location>
        <begin position="45"/>
        <end position="64"/>
    </location>
</feature>
<dbReference type="AlphaFoldDB" id="A0AAQ4CSY7"/>
<keyword evidence="1" id="KW-0812">Transmembrane</keyword>
<dbReference type="Pfam" id="PF09843">
    <property type="entry name" value="DUF2070"/>
    <property type="match status" value="1"/>
</dbReference>
<dbReference type="RefSeq" id="WP_229569280.1">
    <property type="nucleotide sequence ID" value="NZ_AP025226.1"/>
</dbReference>
<feature type="transmembrane region" description="Helical" evidence="1">
    <location>
        <begin position="76"/>
        <end position="104"/>
    </location>
</feature>
<keyword evidence="4" id="KW-1185">Reference proteome</keyword>
<evidence type="ECO:0000313" key="3">
    <source>
        <dbReference type="EMBL" id="BDB98918.1"/>
    </source>
</evidence>
<dbReference type="GeneID" id="68866665"/>
<keyword evidence="1" id="KW-0472">Membrane</keyword>
<keyword evidence="1" id="KW-1133">Transmembrane helix</keyword>
<evidence type="ECO:0000313" key="4">
    <source>
        <dbReference type="Proteomes" id="UP001319921"/>
    </source>
</evidence>
<protein>
    <recommendedName>
        <fullName evidence="2">DUF2070 domain-containing protein</fullName>
    </recommendedName>
</protein>
<feature type="transmembrane region" description="Helical" evidence="1">
    <location>
        <begin position="110"/>
        <end position="128"/>
    </location>
</feature>
<accession>A0AAQ4CSY7</accession>
<dbReference type="KEGG" id="scas:SACC_19350"/>
<reference evidence="3 4" key="1">
    <citation type="journal article" date="2022" name="Microbiol. Resour. Announc.">
        <title>Complete Genome Sequence of the Hyperthermophilic and Acidophilic Archaeon Saccharolobus caldissimus Strain HS-3T.</title>
        <authorList>
            <person name="Sakai H.D."/>
            <person name="Kurosawa N."/>
        </authorList>
    </citation>
    <scope>NUCLEOTIDE SEQUENCE [LARGE SCALE GENOMIC DNA]</scope>
    <source>
        <strain evidence="3 4">JCM32116</strain>
    </source>
</reference>
<proteinExistence type="predicted"/>
<sequence length="534" mass="60997">MDTESLTRKYYGYLKTLPNIKTFSIISSIESALIILRSFQLTFDYLYSFIVYASLIFVIFKGKIKLSLFIIDLSGASYLILSVISIPTIFAFGFFMPLMAYILLGSYRELSSIFLSFMVSLSPILFYLKYVTIYTLYIFIIALIFHIYIYTVNRKGVKILGFKSVQVAIPFITAVTEKNKAPLENFLNFISTKTNLNILIYKLDEYLFTIPQIHFGIFDSVGSSRFVYEMENRIGKNIIVFHGPGSHELDLASSIEVNKVLNEIIKELPQNDWNKAKFYSIISEKIGNFEITSLEFDKFKISFLERPEFGIDDLPSSLWKYMLISNNYVIDCHNSFMVKQYTREEIESLKAFIMEQHGIKEEKKLFLGYSEGKLEGKCEGLCDNRIKVVTFSDGSRKISIVYLYANNSTAELNAALKNALKNVVDKVILVTPDDHSCTGISLGLTYSPAKLCDEIINKAIELVKTSLSNMKEVKEIKYKLIKVKGVKIIGKMISIMLKALEDVGSYTSKTFWIPLISPYLLLIIILLLQNLVKL</sequence>
<evidence type="ECO:0000259" key="2">
    <source>
        <dbReference type="Pfam" id="PF09843"/>
    </source>
</evidence>
<dbReference type="EMBL" id="AP025226">
    <property type="protein sequence ID" value="BDB98918.1"/>
    <property type="molecule type" value="Genomic_DNA"/>
</dbReference>
<organism evidence="3 4">
    <name type="scientific">Saccharolobus caldissimus</name>
    <dbReference type="NCBI Taxonomy" id="1702097"/>
    <lineage>
        <taxon>Archaea</taxon>
        <taxon>Thermoproteota</taxon>
        <taxon>Thermoprotei</taxon>
        <taxon>Sulfolobales</taxon>
        <taxon>Sulfolobaceae</taxon>
        <taxon>Saccharolobus</taxon>
    </lineage>
</organism>
<feature type="transmembrane region" description="Helical" evidence="1">
    <location>
        <begin position="511"/>
        <end position="532"/>
    </location>
</feature>